<proteinExistence type="predicted"/>
<evidence type="ECO:0000313" key="2">
    <source>
        <dbReference type="EMBL" id="AXA34984.1"/>
    </source>
</evidence>
<organism evidence="2 3">
    <name type="scientific">Sumerlaea chitinivorans</name>
    <dbReference type="NCBI Taxonomy" id="2250252"/>
    <lineage>
        <taxon>Bacteria</taxon>
        <taxon>Candidatus Sumerlaeota</taxon>
        <taxon>Candidatus Sumerlaeia</taxon>
        <taxon>Candidatus Sumerlaeales</taxon>
        <taxon>Candidatus Sumerlaeaceae</taxon>
        <taxon>Candidatus Sumerlaea</taxon>
    </lineage>
</organism>
<dbReference type="Proteomes" id="UP000262583">
    <property type="component" value="Chromosome"/>
</dbReference>
<sequence>MGTKNKLILALPAYNEAANLPALIESAHRVFTDNELTYEIVVVNDGSTDATAQVLGELAAQYPIHVVEHPENRGLGAAIRTLLPAALDRTLDPDDAVVCMDADNTHDPAYVPQMVEKLWRDGYDIVIASRFCKGSEEVGVPFVRRLMSRGARLLFRLFLDLPEVRDYTCGYRAYRAQLLKQALAKYGDRLITREGFACTDELLVHLSTLTKRVGEIPFVLRYDRKQGRSKLPLFRTILETLRMLIQKD</sequence>
<dbReference type="GO" id="GO:0016740">
    <property type="term" value="F:transferase activity"/>
    <property type="evidence" value="ECO:0007669"/>
    <property type="project" value="UniProtKB-KW"/>
</dbReference>
<name>A0A2Z4Y1S8_SUMC1</name>
<evidence type="ECO:0000313" key="3">
    <source>
        <dbReference type="Proteomes" id="UP000262583"/>
    </source>
</evidence>
<dbReference type="InterPro" id="IPR001173">
    <property type="entry name" value="Glyco_trans_2-like"/>
</dbReference>
<dbReference type="PANTHER" id="PTHR48090">
    <property type="entry name" value="UNDECAPRENYL-PHOSPHATE 4-DEOXY-4-FORMAMIDO-L-ARABINOSE TRANSFERASE-RELATED"/>
    <property type="match status" value="1"/>
</dbReference>
<dbReference type="InterPro" id="IPR050256">
    <property type="entry name" value="Glycosyltransferase_2"/>
</dbReference>
<dbReference type="AlphaFoldDB" id="A0A2Z4Y1S8"/>
<protein>
    <submittedName>
        <fullName evidence="2">Glycosyltransferase</fullName>
    </submittedName>
</protein>
<dbReference type="PANTHER" id="PTHR48090:SF7">
    <property type="entry name" value="RFBJ PROTEIN"/>
    <property type="match status" value="1"/>
</dbReference>
<feature type="domain" description="Glycosyltransferase 2-like" evidence="1">
    <location>
        <begin position="11"/>
        <end position="181"/>
    </location>
</feature>
<dbReference type="Pfam" id="PF00535">
    <property type="entry name" value="Glycos_transf_2"/>
    <property type="match status" value="1"/>
</dbReference>
<dbReference type="SUPFAM" id="SSF53448">
    <property type="entry name" value="Nucleotide-diphospho-sugar transferases"/>
    <property type="match status" value="1"/>
</dbReference>
<dbReference type="InterPro" id="IPR029044">
    <property type="entry name" value="Nucleotide-diphossugar_trans"/>
</dbReference>
<dbReference type="EMBL" id="CP030759">
    <property type="protein sequence ID" value="AXA34984.1"/>
    <property type="molecule type" value="Genomic_DNA"/>
</dbReference>
<reference evidence="2 3" key="1">
    <citation type="submission" date="2018-05" db="EMBL/GenBank/DDBJ databases">
        <title>A metagenomic window into the 2 km-deep terrestrial subsurface aquifer revealed taxonomically and functionally diverse microbial community comprising novel uncultured bacterial lineages.</title>
        <authorList>
            <person name="Kadnikov V.V."/>
            <person name="Mardanov A.V."/>
            <person name="Beletsky A.V."/>
            <person name="Banks D."/>
            <person name="Pimenov N.V."/>
            <person name="Frank Y.A."/>
            <person name="Karnachuk O.V."/>
            <person name="Ravin N.V."/>
        </authorList>
    </citation>
    <scope>NUCLEOTIDE SEQUENCE [LARGE SCALE GENOMIC DNA]</scope>
    <source>
        <strain evidence="2">BY</strain>
    </source>
</reference>
<dbReference type="KEGG" id="schv:BRCON_0207"/>
<keyword evidence="2" id="KW-0808">Transferase</keyword>
<dbReference type="Gene3D" id="3.90.550.10">
    <property type="entry name" value="Spore Coat Polysaccharide Biosynthesis Protein SpsA, Chain A"/>
    <property type="match status" value="1"/>
</dbReference>
<gene>
    <name evidence="2" type="ORF">BRCON_0207</name>
</gene>
<evidence type="ECO:0000259" key="1">
    <source>
        <dbReference type="Pfam" id="PF00535"/>
    </source>
</evidence>
<accession>A0A2Z4Y1S8</accession>